<dbReference type="EMBL" id="VIKS01000006">
    <property type="protein sequence ID" value="TQV87778.1"/>
    <property type="molecule type" value="Genomic_DNA"/>
</dbReference>
<dbReference type="PANTHER" id="PTHR24320">
    <property type="entry name" value="RETINOL DEHYDROGENASE"/>
    <property type="match status" value="1"/>
</dbReference>
<sequence length="304" mass="33006">MLKSILITGANAGLGKEAARQLALQKGMEKIYLGCRNLDKAKAAKLELERSTGKSIFEIVLIDVADLNSVRAAVESLKEPIEGLIMNAGGTGGKRFYEKTKDGVTQIFAVNLLGHVVLTEALLKAEKLTKVTLYAGSEAARGVKEMGMKRPDLKSSSVDEFTSICNGIFFGNTKDATKPYGPIKYMAALWMSSIARQYPEIRFVTMSPGATTGTEGFNTLSPVKQYIMKGMMRVMLLLGKVHKLEVGAKRFVDGVQNESFKSGVFYASKSGLTGPIADQGTIFSDLNSEIFQDNANAAIHRFIK</sequence>
<dbReference type="RefSeq" id="WP_142893439.1">
    <property type="nucleotide sequence ID" value="NZ_ML660163.1"/>
</dbReference>
<dbReference type="Gene3D" id="3.40.50.720">
    <property type="entry name" value="NAD(P)-binding Rossmann-like Domain"/>
    <property type="match status" value="1"/>
</dbReference>
<dbReference type="InterPro" id="IPR002347">
    <property type="entry name" value="SDR_fam"/>
</dbReference>
<evidence type="ECO:0000313" key="3">
    <source>
        <dbReference type="EMBL" id="TQV87778.1"/>
    </source>
</evidence>
<dbReference type="Pfam" id="PF00106">
    <property type="entry name" value="adh_short"/>
    <property type="match status" value="1"/>
</dbReference>
<comment type="caution">
    <text evidence="3">The sequence shown here is derived from an EMBL/GenBank/DDBJ whole genome shotgun (WGS) entry which is preliminary data.</text>
</comment>
<keyword evidence="4" id="KW-1185">Reference proteome</keyword>
<keyword evidence="2" id="KW-0560">Oxidoreductase</keyword>
<organism evidence="3 4">
    <name type="scientific">Aliikangiella coralliicola</name>
    <dbReference type="NCBI Taxonomy" id="2592383"/>
    <lineage>
        <taxon>Bacteria</taxon>
        <taxon>Pseudomonadati</taxon>
        <taxon>Pseudomonadota</taxon>
        <taxon>Gammaproteobacteria</taxon>
        <taxon>Oceanospirillales</taxon>
        <taxon>Pleioneaceae</taxon>
        <taxon>Aliikangiella</taxon>
    </lineage>
</organism>
<dbReference type="InterPro" id="IPR036291">
    <property type="entry name" value="NAD(P)-bd_dom_sf"/>
</dbReference>
<proteinExistence type="inferred from homology"/>
<gene>
    <name evidence="3" type="ORF">FLL46_10350</name>
</gene>
<dbReference type="GO" id="GO:0016491">
    <property type="term" value="F:oxidoreductase activity"/>
    <property type="evidence" value="ECO:0007669"/>
    <property type="project" value="UniProtKB-KW"/>
</dbReference>
<comment type="similarity">
    <text evidence="1">Belongs to the short-chain dehydrogenases/reductases (SDR) family.</text>
</comment>
<dbReference type="AlphaFoldDB" id="A0A545UE90"/>
<dbReference type="SUPFAM" id="SSF51735">
    <property type="entry name" value="NAD(P)-binding Rossmann-fold domains"/>
    <property type="match status" value="1"/>
</dbReference>
<name>A0A545UE90_9GAMM</name>
<dbReference type="Proteomes" id="UP000315439">
    <property type="component" value="Unassembled WGS sequence"/>
</dbReference>
<protein>
    <submittedName>
        <fullName evidence="3">SDR family NAD(P)-dependent oxidoreductase</fullName>
    </submittedName>
</protein>
<evidence type="ECO:0000256" key="1">
    <source>
        <dbReference type="ARBA" id="ARBA00006484"/>
    </source>
</evidence>
<reference evidence="3 4" key="1">
    <citation type="submission" date="2019-07" db="EMBL/GenBank/DDBJ databases">
        <title>Draft genome for Aliikangiella sp. M105.</title>
        <authorList>
            <person name="Wang G."/>
        </authorList>
    </citation>
    <scope>NUCLEOTIDE SEQUENCE [LARGE SCALE GENOMIC DNA]</scope>
    <source>
        <strain evidence="3 4">M105</strain>
    </source>
</reference>
<accession>A0A545UE90</accession>
<evidence type="ECO:0000313" key="4">
    <source>
        <dbReference type="Proteomes" id="UP000315439"/>
    </source>
</evidence>
<dbReference type="OrthoDB" id="109589at2"/>
<dbReference type="PANTHER" id="PTHR24320:SF152">
    <property type="entry name" value="SHORT-CHAIN DEHYDROGENASE_REDUCTASE FAMILY PROTEIN"/>
    <property type="match status" value="1"/>
</dbReference>
<evidence type="ECO:0000256" key="2">
    <source>
        <dbReference type="ARBA" id="ARBA00023002"/>
    </source>
</evidence>